<protein>
    <recommendedName>
        <fullName evidence="1">Condensation domain-containing protein</fullName>
    </recommendedName>
</protein>
<dbReference type="Gene3D" id="3.30.559.30">
    <property type="entry name" value="Nonribosomal peptide synthetase, condensation domain"/>
    <property type="match status" value="1"/>
</dbReference>
<dbReference type="InterPro" id="IPR001242">
    <property type="entry name" value="Condensation_dom"/>
</dbReference>
<accession>A0A5J4L2J9</accession>
<name>A0A5J4L2J9_9CHLR</name>
<keyword evidence="3" id="KW-1185">Reference proteome</keyword>
<feature type="domain" description="Condensation" evidence="1">
    <location>
        <begin position="7"/>
        <end position="58"/>
    </location>
</feature>
<sequence length="69" mass="7550">MPTSNGAAYQFSLPSAVAEALQALSQQEGATLFMTLLSVFQLVLQRYSQQDDIVLGTMSRAVTRPRSRT</sequence>
<evidence type="ECO:0000313" key="2">
    <source>
        <dbReference type="EMBL" id="GER91686.1"/>
    </source>
</evidence>
<gene>
    <name evidence="2" type="ORF">KDW_58480</name>
</gene>
<dbReference type="GO" id="GO:0003824">
    <property type="term" value="F:catalytic activity"/>
    <property type="evidence" value="ECO:0007669"/>
    <property type="project" value="InterPro"/>
</dbReference>
<dbReference type="SUPFAM" id="SSF52777">
    <property type="entry name" value="CoA-dependent acyltransferases"/>
    <property type="match status" value="1"/>
</dbReference>
<dbReference type="Proteomes" id="UP000326912">
    <property type="component" value="Unassembled WGS sequence"/>
</dbReference>
<dbReference type="AlphaFoldDB" id="A0A5J4L2J9"/>
<proteinExistence type="predicted"/>
<organism evidence="2 3">
    <name type="scientific">Dictyobacter vulcani</name>
    <dbReference type="NCBI Taxonomy" id="2607529"/>
    <lineage>
        <taxon>Bacteria</taxon>
        <taxon>Bacillati</taxon>
        <taxon>Chloroflexota</taxon>
        <taxon>Ktedonobacteria</taxon>
        <taxon>Ktedonobacterales</taxon>
        <taxon>Dictyobacteraceae</taxon>
        <taxon>Dictyobacter</taxon>
    </lineage>
</organism>
<comment type="caution">
    <text evidence="2">The sequence shown here is derived from an EMBL/GenBank/DDBJ whole genome shotgun (WGS) entry which is preliminary data.</text>
</comment>
<evidence type="ECO:0000313" key="3">
    <source>
        <dbReference type="Proteomes" id="UP000326912"/>
    </source>
</evidence>
<reference evidence="2 3" key="1">
    <citation type="submission" date="2019-10" db="EMBL/GenBank/DDBJ databases">
        <title>Dictyobacter vulcani sp. nov., within the class Ktedonobacteria, isolated from soil of volcanic Mt. Zao.</title>
        <authorList>
            <person name="Zheng Y."/>
            <person name="Wang C.M."/>
            <person name="Sakai Y."/>
            <person name="Abe K."/>
            <person name="Yokota A."/>
            <person name="Yabe S."/>
        </authorList>
    </citation>
    <scope>NUCLEOTIDE SEQUENCE [LARGE SCALE GENOMIC DNA]</scope>
    <source>
        <strain evidence="2 3">W12</strain>
    </source>
</reference>
<dbReference type="EMBL" id="BKZW01000004">
    <property type="protein sequence ID" value="GER91686.1"/>
    <property type="molecule type" value="Genomic_DNA"/>
</dbReference>
<evidence type="ECO:0000259" key="1">
    <source>
        <dbReference type="Pfam" id="PF00668"/>
    </source>
</evidence>
<dbReference type="Pfam" id="PF00668">
    <property type="entry name" value="Condensation"/>
    <property type="match status" value="1"/>
</dbReference>